<keyword evidence="3" id="KW-0732">Signal</keyword>
<dbReference type="EMBL" id="KK852663">
    <property type="protein sequence ID" value="KDR19037.1"/>
    <property type="molecule type" value="Genomic_DNA"/>
</dbReference>
<organism evidence="7 8">
    <name type="scientific">Zootermopsis nevadensis</name>
    <name type="common">Dampwood termite</name>
    <dbReference type="NCBI Taxonomy" id="136037"/>
    <lineage>
        <taxon>Eukaryota</taxon>
        <taxon>Metazoa</taxon>
        <taxon>Ecdysozoa</taxon>
        <taxon>Arthropoda</taxon>
        <taxon>Hexapoda</taxon>
        <taxon>Insecta</taxon>
        <taxon>Pterygota</taxon>
        <taxon>Neoptera</taxon>
        <taxon>Polyneoptera</taxon>
        <taxon>Dictyoptera</taxon>
        <taxon>Blattodea</taxon>
        <taxon>Blattoidea</taxon>
        <taxon>Termitoidae</taxon>
        <taxon>Termopsidae</taxon>
        <taxon>Zootermopsis</taxon>
    </lineage>
</organism>
<reference evidence="7 8" key="1">
    <citation type="journal article" date="2014" name="Nat. Commun.">
        <title>Molecular traces of alternative social organization in a termite genome.</title>
        <authorList>
            <person name="Terrapon N."/>
            <person name="Li C."/>
            <person name="Robertson H.M."/>
            <person name="Ji L."/>
            <person name="Meng X."/>
            <person name="Booth W."/>
            <person name="Chen Z."/>
            <person name="Childers C.P."/>
            <person name="Glastad K.M."/>
            <person name="Gokhale K."/>
            <person name="Gowin J."/>
            <person name="Gronenberg W."/>
            <person name="Hermansen R.A."/>
            <person name="Hu H."/>
            <person name="Hunt B.G."/>
            <person name="Huylmans A.K."/>
            <person name="Khalil S.M."/>
            <person name="Mitchell R.D."/>
            <person name="Munoz-Torres M.C."/>
            <person name="Mustard J.A."/>
            <person name="Pan H."/>
            <person name="Reese J.T."/>
            <person name="Scharf M.E."/>
            <person name="Sun F."/>
            <person name="Vogel H."/>
            <person name="Xiao J."/>
            <person name="Yang W."/>
            <person name="Yang Z."/>
            <person name="Yang Z."/>
            <person name="Zhou J."/>
            <person name="Zhu J."/>
            <person name="Brent C.S."/>
            <person name="Elsik C.G."/>
            <person name="Goodisman M.A."/>
            <person name="Liberles D.A."/>
            <person name="Roe R.M."/>
            <person name="Vargo E.L."/>
            <person name="Vilcinskas A."/>
            <person name="Wang J."/>
            <person name="Bornberg-Bauer E."/>
            <person name="Korb J."/>
            <person name="Zhang G."/>
            <person name="Liebig J."/>
        </authorList>
    </citation>
    <scope>NUCLEOTIDE SEQUENCE [LARGE SCALE GENOMIC DNA]</scope>
    <source>
        <tissue evidence="7">Whole organism</tissue>
    </source>
</reference>
<evidence type="ECO:0000256" key="1">
    <source>
        <dbReference type="ARBA" id="ARBA00004167"/>
    </source>
</evidence>
<evidence type="ECO:0000256" key="2">
    <source>
        <dbReference type="ARBA" id="ARBA00022692"/>
    </source>
</evidence>
<dbReference type="GO" id="GO:0005886">
    <property type="term" value="C:plasma membrane"/>
    <property type="evidence" value="ECO:0007669"/>
    <property type="project" value="TreeGrafter"/>
</dbReference>
<feature type="transmembrane region" description="Helical" evidence="6">
    <location>
        <begin position="130"/>
        <end position="152"/>
    </location>
</feature>
<protein>
    <recommendedName>
        <fullName evidence="9">LRRCT domain-containing protein</fullName>
    </recommendedName>
</protein>
<keyword evidence="2 6" id="KW-0812">Transmembrane</keyword>
<dbReference type="GO" id="GO:0007165">
    <property type="term" value="P:signal transduction"/>
    <property type="evidence" value="ECO:0007669"/>
    <property type="project" value="TreeGrafter"/>
</dbReference>
<sequence>MSHNPRLSKIDVDAFKDVGICSLDLSYNVLSSLDEKLTHWESLDAADLQGNPWDCTCPLQWVLDRLVPHLYRTRQDLLYELRCDVPIQFRNKRLVHFYKWKKAAFCSQTEQLRAVPESDNVEVTFGLSDAMIYVTAGLTTLVAIMVVAGIVLQRRFDSRRRARNRRM</sequence>
<dbReference type="Proteomes" id="UP000027135">
    <property type="component" value="Unassembled WGS sequence"/>
</dbReference>
<dbReference type="GO" id="GO:0038023">
    <property type="term" value="F:signaling receptor activity"/>
    <property type="evidence" value="ECO:0007669"/>
    <property type="project" value="TreeGrafter"/>
</dbReference>
<evidence type="ECO:0000256" key="6">
    <source>
        <dbReference type="SAM" id="Phobius"/>
    </source>
</evidence>
<dbReference type="InParanoid" id="A0A067R6T9"/>
<keyword evidence="8" id="KW-1185">Reference proteome</keyword>
<dbReference type="AlphaFoldDB" id="A0A067R6T9"/>
<comment type="subcellular location">
    <subcellularLocation>
        <location evidence="1">Membrane</location>
        <topology evidence="1">Single-pass membrane protein</topology>
    </subcellularLocation>
</comment>
<dbReference type="PANTHER" id="PTHR24365">
    <property type="entry name" value="TOLL-LIKE RECEPTOR"/>
    <property type="match status" value="1"/>
</dbReference>
<gene>
    <name evidence="7" type="ORF">L798_06392</name>
</gene>
<keyword evidence="4 6" id="KW-1133">Transmembrane helix</keyword>
<dbReference type="eggNOG" id="ENOG502SXQG">
    <property type="taxonomic scope" value="Eukaryota"/>
</dbReference>
<evidence type="ECO:0000256" key="5">
    <source>
        <dbReference type="ARBA" id="ARBA00023136"/>
    </source>
</evidence>
<accession>A0A067R6T9</accession>
<keyword evidence="5 6" id="KW-0472">Membrane</keyword>
<dbReference type="Gene3D" id="3.80.10.10">
    <property type="entry name" value="Ribonuclease Inhibitor"/>
    <property type="match status" value="1"/>
</dbReference>
<evidence type="ECO:0008006" key="9">
    <source>
        <dbReference type="Google" id="ProtNLM"/>
    </source>
</evidence>
<dbReference type="STRING" id="136037.A0A067R6T9"/>
<evidence type="ECO:0000256" key="3">
    <source>
        <dbReference type="ARBA" id="ARBA00022729"/>
    </source>
</evidence>
<dbReference type="SUPFAM" id="SSF52058">
    <property type="entry name" value="L domain-like"/>
    <property type="match status" value="1"/>
</dbReference>
<proteinExistence type="predicted"/>
<evidence type="ECO:0000313" key="8">
    <source>
        <dbReference type="Proteomes" id="UP000027135"/>
    </source>
</evidence>
<evidence type="ECO:0000313" key="7">
    <source>
        <dbReference type="EMBL" id="KDR19037.1"/>
    </source>
</evidence>
<name>A0A067R6T9_ZOONE</name>
<dbReference type="InterPro" id="IPR032675">
    <property type="entry name" value="LRR_dom_sf"/>
</dbReference>
<dbReference type="PANTHER" id="PTHR24365:SF541">
    <property type="entry name" value="PROTEIN TOLL-RELATED"/>
    <property type="match status" value="1"/>
</dbReference>
<evidence type="ECO:0000256" key="4">
    <source>
        <dbReference type="ARBA" id="ARBA00022989"/>
    </source>
</evidence>